<keyword evidence="2" id="KW-1185">Reference proteome</keyword>
<gene>
    <name evidence="1" type="ORF">PVAP13_1NG202619</name>
</gene>
<organism evidence="1 2">
    <name type="scientific">Panicum virgatum</name>
    <name type="common">Blackwell switchgrass</name>
    <dbReference type="NCBI Taxonomy" id="38727"/>
    <lineage>
        <taxon>Eukaryota</taxon>
        <taxon>Viridiplantae</taxon>
        <taxon>Streptophyta</taxon>
        <taxon>Embryophyta</taxon>
        <taxon>Tracheophyta</taxon>
        <taxon>Spermatophyta</taxon>
        <taxon>Magnoliopsida</taxon>
        <taxon>Liliopsida</taxon>
        <taxon>Poales</taxon>
        <taxon>Poaceae</taxon>
        <taxon>PACMAD clade</taxon>
        <taxon>Panicoideae</taxon>
        <taxon>Panicodae</taxon>
        <taxon>Paniceae</taxon>
        <taxon>Panicinae</taxon>
        <taxon>Panicum</taxon>
        <taxon>Panicum sect. Hiantes</taxon>
    </lineage>
</organism>
<reference evidence="1" key="1">
    <citation type="submission" date="2020-05" db="EMBL/GenBank/DDBJ databases">
        <title>WGS assembly of Panicum virgatum.</title>
        <authorList>
            <person name="Lovell J.T."/>
            <person name="Jenkins J."/>
            <person name="Shu S."/>
            <person name="Juenger T.E."/>
            <person name="Schmutz J."/>
        </authorList>
    </citation>
    <scope>NUCLEOTIDE SEQUENCE</scope>
    <source>
        <strain evidence="1">AP13</strain>
    </source>
</reference>
<dbReference type="Proteomes" id="UP000823388">
    <property type="component" value="Chromosome 1N"/>
</dbReference>
<protein>
    <submittedName>
        <fullName evidence="1">Uncharacterized protein</fullName>
    </submittedName>
</protein>
<name>A0A8T0WKP3_PANVG</name>
<sequence>MSCLWDCSARRSSWGLLGGGYPSSASRIGGDLGLALCLATFAFSRRASCLPKASSPRASSPWLRQRPCAFGHRAAGLHADRNPRPFGSLRIHQCPLRWSVASGGVRRWNPQHKACHDTMGMDYLHFSLARMKRLIVKDLESILKCTQSSLQCDS</sequence>
<evidence type="ECO:0000313" key="2">
    <source>
        <dbReference type="Proteomes" id="UP000823388"/>
    </source>
</evidence>
<proteinExistence type="predicted"/>
<accession>A0A8T0WKP3</accession>
<comment type="caution">
    <text evidence="1">The sequence shown here is derived from an EMBL/GenBank/DDBJ whole genome shotgun (WGS) entry which is preliminary data.</text>
</comment>
<dbReference type="EMBL" id="CM029038">
    <property type="protein sequence ID" value="KAG2650191.1"/>
    <property type="molecule type" value="Genomic_DNA"/>
</dbReference>
<evidence type="ECO:0000313" key="1">
    <source>
        <dbReference type="EMBL" id="KAG2650191.1"/>
    </source>
</evidence>
<dbReference type="AlphaFoldDB" id="A0A8T0WKP3"/>